<feature type="region of interest" description="Disordered" evidence="1">
    <location>
        <begin position="1"/>
        <end position="29"/>
    </location>
</feature>
<dbReference type="AlphaFoldDB" id="Q0G3W6"/>
<dbReference type="EMBL" id="AATP01000002">
    <property type="protein sequence ID" value="EAU41715.1"/>
    <property type="molecule type" value="Genomic_DNA"/>
</dbReference>
<sequence>MRFESERAKFEAIGMHAMIPKPRSDEGSP</sequence>
<dbReference type="Proteomes" id="UP000004310">
    <property type="component" value="Unassembled WGS sequence"/>
</dbReference>
<proteinExistence type="predicted"/>
<protein>
    <submittedName>
        <fullName evidence="2">Uncharacterized protein</fullName>
    </submittedName>
</protein>
<evidence type="ECO:0000313" key="3">
    <source>
        <dbReference type="Proteomes" id="UP000004310"/>
    </source>
</evidence>
<accession>Q0G3W6</accession>
<gene>
    <name evidence="2" type="ORF">FP2506_14819</name>
</gene>
<evidence type="ECO:0000256" key="1">
    <source>
        <dbReference type="SAM" id="MobiDB-lite"/>
    </source>
</evidence>
<comment type="caution">
    <text evidence="2">The sequence shown here is derived from an EMBL/GenBank/DDBJ whole genome shotgun (WGS) entry which is preliminary data.</text>
</comment>
<name>Q0G3W6_9HYPH</name>
<organism evidence="2 3">
    <name type="scientific">Fulvimarina pelagi HTCC2506</name>
    <dbReference type="NCBI Taxonomy" id="314231"/>
    <lineage>
        <taxon>Bacteria</taxon>
        <taxon>Pseudomonadati</taxon>
        <taxon>Pseudomonadota</taxon>
        <taxon>Alphaproteobacteria</taxon>
        <taxon>Hyphomicrobiales</taxon>
        <taxon>Aurantimonadaceae</taxon>
        <taxon>Fulvimarina</taxon>
    </lineage>
</organism>
<feature type="compositionally biased region" description="Basic and acidic residues" evidence="1">
    <location>
        <begin position="1"/>
        <end position="10"/>
    </location>
</feature>
<dbReference type="HOGENOM" id="CLU_3409383_0_0_5"/>
<keyword evidence="3" id="KW-1185">Reference proteome</keyword>
<reference evidence="2 3" key="1">
    <citation type="journal article" date="2010" name="J. Bacteriol.">
        <title>Genome sequence of Fulvimarina pelagi HTCC2506T, a Mn(II)-oxidizing alphaproteobacterium possessing an aerobic anoxygenic photosynthetic gene cluster and Xanthorhodopsin.</title>
        <authorList>
            <person name="Kang I."/>
            <person name="Oh H.M."/>
            <person name="Lim S.I."/>
            <person name="Ferriera S."/>
            <person name="Giovannoni S.J."/>
            <person name="Cho J.C."/>
        </authorList>
    </citation>
    <scope>NUCLEOTIDE SEQUENCE [LARGE SCALE GENOMIC DNA]</scope>
    <source>
        <strain evidence="2 3">HTCC2506</strain>
    </source>
</reference>
<evidence type="ECO:0000313" key="2">
    <source>
        <dbReference type="EMBL" id="EAU41715.1"/>
    </source>
</evidence>